<dbReference type="Pfam" id="PF13556">
    <property type="entry name" value="HTH_30"/>
    <property type="match status" value="1"/>
</dbReference>
<dbReference type="RefSeq" id="WP_036075381.1">
    <property type="nucleotide sequence ID" value="NZ_AVCW01000028.1"/>
</dbReference>
<dbReference type="InterPro" id="IPR025736">
    <property type="entry name" value="PucR_C-HTH_dom"/>
</dbReference>
<accession>A0ABR4Y4Q1</accession>
<dbReference type="InterPro" id="IPR012914">
    <property type="entry name" value="PucR_dom"/>
</dbReference>
<feature type="domain" description="Purine catabolism PurC-like" evidence="1">
    <location>
        <begin position="7"/>
        <end position="127"/>
    </location>
</feature>
<organism evidence="3 4">
    <name type="scientific">Lysinibacillus boronitolerans JCM 21713 = 10a = NBRC 103108</name>
    <dbReference type="NCBI Taxonomy" id="1294264"/>
    <lineage>
        <taxon>Bacteria</taxon>
        <taxon>Bacillati</taxon>
        <taxon>Bacillota</taxon>
        <taxon>Bacilli</taxon>
        <taxon>Bacillales</taxon>
        <taxon>Bacillaceae</taxon>
        <taxon>Lysinibacillus</taxon>
    </lineage>
</organism>
<proteinExistence type="predicted"/>
<evidence type="ECO:0000259" key="2">
    <source>
        <dbReference type="Pfam" id="PF13556"/>
    </source>
</evidence>
<evidence type="ECO:0000313" key="3">
    <source>
        <dbReference type="EMBL" id="KGR88932.1"/>
    </source>
</evidence>
<feature type="domain" description="PucR C-terminal helix-turn-helix" evidence="2">
    <location>
        <begin position="318"/>
        <end position="358"/>
    </location>
</feature>
<dbReference type="Proteomes" id="UP000030487">
    <property type="component" value="Unassembled WGS sequence"/>
</dbReference>
<dbReference type="InterPro" id="IPR042070">
    <property type="entry name" value="PucR_C-HTH_sf"/>
</dbReference>
<reference evidence="3 4" key="1">
    <citation type="submission" date="2014-02" db="EMBL/GenBank/DDBJ databases">
        <title>Draft genome sequence of Lysinibacillus boronitolerans NBRC 103108.</title>
        <authorList>
            <person name="Zhang F."/>
            <person name="Wang G."/>
            <person name="Zhang L."/>
        </authorList>
    </citation>
    <scope>NUCLEOTIDE SEQUENCE [LARGE SCALE GENOMIC DNA]</scope>
    <source>
        <strain evidence="3 4">NBRC 103108</strain>
    </source>
</reference>
<dbReference type="Pfam" id="PF07905">
    <property type="entry name" value="PucR"/>
    <property type="match status" value="1"/>
</dbReference>
<evidence type="ECO:0000259" key="1">
    <source>
        <dbReference type="Pfam" id="PF07905"/>
    </source>
</evidence>
<name>A0ABR4Y4Q1_9BACI</name>
<gene>
    <name evidence="3" type="ORF">CD31_02020</name>
</gene>
<sequence length="386" mass="44556">MNVEKFLQLPITKDFTVIAGHNGLNKAVQNVEILDFEFSPDIHHVRDTIFTPNSVVLSSLLFAKQKPEYLFNAVKNLIELGASALAYKPVIFKELPEEVLSYAEQHNFPILRFGGDEFFEKIILETMAYAKTQDYSYFLETILRRLMEEDVTQEQIKSILQQLNKPFEKYVFIANLRASDPIHQSRMQSFHSLEPLLKSGLICSYKKSLFIIMTHSSQQFQFERVLREWLALYAIPTDTITFGYSSCYDTQTGFPIALREAFFANIFAEIDMLPSCHYKNLASDCLLIELYRKDSVFAMDYVTSFLAPLLDKKADPDLMETAITYIIKKGNIKEVAVAQFCHPNTIRYRMAKIRQLVAPVDNDYVFYERLAAAVKLYLLHSKMNSD</sequence>
<dbReference type="Gene3D" id="1.10.10.2840">
    <property type="entry name" value="PucR C-terminal helix-turn-helix domain"/>
    <property type="match status" value="1"/>
</dbReference>
<protein>
    <submittedName>
        <fullName evidence="3">PucR family transcriptional regulator</fullName>
    </submittedName>
</protein>
<keyword evidence="4" id="KW-1185">Reference proteome</keyword>
<comment type="caution">
    <text evidence="3">The sequence shown here is derived from an EMBL/GenBank/DDBJ whole genome shotgun (WGS) entry which is preliminary data.</text>
</comment>
<dbReference type="EMBL" id="JPVR01000054">
    <property type="protein sequence ID" value="KGR88932.1"/>
    <property type="molecule type" value="Genomic_DNA"/>
</dbReference>
<evidence type="ECO:0000313" key="4">
    <source>
        <dbReference type="Proteomes" id="UP000030487"/>
    </source>
</evidence>